<evidence type="ECO:0000313" key="4">
    <source>
        <dbReference type="Proteomes" id="UP001314170"/>
    </source>
</evidence>
<sequence>MKRSDASTISVIVAVPLNLKILFTGRPRTYTEFPLSCSNQSITASCMISSAFEANKSSAMACPDHFRWIHEDLRPWTNSGISRDTLERAKKYAHFRLVIIEGKTYVEKYSKAYQTRDLFTIWGILQLLNLYPGKIPDLELMFRCGDKTVIQKYDFQGPDAMSPPGIVKGSEEIKWQDREPYAYWRGNPYVSPNREDLLKCNVSNKYDWFARIYEQASVLLLPIRSRSLVPMQHYWPIRANNKCKDIKFAVEWGNNHNVDAQAIGKAGSKFIQENLKMEYVYDYMFHLLKEYAKLLKFKPKIPAGAVEVSSEAMASSEDGLCKIFMEASMVKSPSDALIPCTMHKPPPYDPSTLQNNFERKEKITKHVEMWKTEDWENLNKKTIESASLFKRLNRNTSQARLSHVRQDWNLSGVEVVLLLTQSNQIGSGRDAGGGTRYSGPDVGALKPKPNPTSCHP</sequence>
<keyword evidence="4" id="KW-1185">Reference proteome</keyword>
<dbReference type="Proteomes" id="UP001314170">
    <property type="component" value="Unassembled WGS sequence"/>
</dbReference>
<proteinExistence type="predicted"/>
<dbReference type="AlphaFoldDB" id="A0AAV1SC11"/>
<dbReference type="InterPro" id="IPR051091">
    <property type="entry name" value="O-Glucosyltr/Glycosyltrsf_90"/>
</dbReference>
<feature type="domain" description="Glycosyl transferase CAP10" evidence="2">
    <location>
        <begin position="134"/>
        <end position="298"/>
    </location>
</feature>
<dbReference type="SMART" id="SM00672">
    <property type="entry name" value="CAP10"/>
    <property type="match status" value="1"/>
</dbReference>
<organism evidence="3 4">
    <name type="scientific">Dovyalis caffra</name>
    <dbReference type="NCBI Taxonomy" id="77055"/>
    <lineage>
        <taxon>Eukaryota</taxon>
        <taxon>Viridiplantae</taxon>
        <taxon>Streptophyta</taxon>
        <taxon>Embryophyta</taxon>
        <taxon>Tracheophyta</taxon>
        <taxon>Spermatophyta</taxon>
        <taxon>Magnoliopsida</taxon>
        <taxon>eudicotyledons</taxon>
        <taxon>Gunneridae</taxon>
        <taxon>Pentapetalae</taxon>
        <taxon>rosids</taxon>
        <taxon>fabids</taxon>
        <taxon>Malpighiales</taxon>
        <taxon>Salicaceae</taxon>
        <taxon>Flacourtieae</taxon>
        <taxon>Dovyalis</taxon>
    </lineage>
</organism>
<dbReference type="EMBL" id="CAWUPB010001173">
    <property type="protein sequence ID" value="CAK7348065.1"/>
    <property type="molecule type" value="Genomic_DNA"/>
</dbReference>
<gene>
    <name evidence="3" type="ORF">DCAF_LOCUS20757</name>
</gene>
<dbReference type="PANTHER" id="PTHR12203">
    <property type="entry name" value="KDEL LYS-ASP-GLU-LEU CONTAINING - RELATED"/>
    <property type="match status" value="1"/>
</dbReference>
<dbReference type="PANTHER" id="PTHR12203:SF85">
    <property type="entry name" value="GLYCOSYLTRANSFERASE FAMILY 90 PROTEIN"/>
    <property type="match status" value="1"/>
</dbReference>
<protein>
    <recommendedName>
        <fullName evidence="2">Glycosyl transferase CAP10 domain-containing protein</fullName>
    </recommendedName>
</protein>
<comment type="caution">
    <text evidence="3">The sequence shown here is derived from an EMBL/GenBank/DDBJ whole genome shotgun (WGS) entry which is preliminary data.</text>
</comment>
<accession>A0AAV1SC11</accession>
<dbReference type="InterPro" id="IPR006598">
    <property type="entry name" value="CAP10"/>
</dbReference>
<evidence type="ECO:0000259" key="2">
    <source>
        <dbReference type="SMART" id="SM00672"/>
    </source>
</evidence>
<feature type="region of interest" description="Disordered" evidence="1">
    <location>
        <begin position="424"/>
        <end position="456"/>
    </location>
</feature>
<evidence type="ECO:0000256" key="1">
    <source>
        <dbReference type="SAM" id="MobiDB-lite"/>
    </source>
</evidence>
<name>A0AAV1SC11_9ROSI</name>
<dbReference type="Pfam" id="PF05686">
    <property type="entry name" value="Glyco_transf_90"/>
    <property type="match status" value="3"/>
</dbReference>
<reference evidence="3 4" key="1">
    <citation type="submission" date="2024-01" db="EMBL/GenBank/DDBJ databases">
        <authorList>
            <person name="Waweru B."/>
        </authorList>
    </citation>
    <scope>NUCLEOTIDE SEQUENCE [LARGE SCALE GENOMIC DNA]</scope>
</reference>
<evidence type="ECO:0000313" key="3">
    <source>
        <dbReference type="EMBL" id="CAK7348065.1"/>
    </source>
</evidence>